<evidence type="ECO:0000256" key="2">
    <source>
        <dbReference type="SAM" id="Phobius"/>
    </source>
</evidence>
<protein>
    <recommendedName>
        <fullName evidence="5">Ricin B lectin domain-containing protein</fullName>
    </recommendedName>
</protein>
<dbReference type="Pfam" id="PF15048">
    <property type="entry name" value="OSTbeta"/>
    <property type="match status" value="1"/>
</dbReference>
<accession>A0A9D3T6X0</accession>
<dbReference type="GO" id="GO:0015721">
    <property type="term" value="P:bile acid and bile salt transport"/>
    <property type="evidence" value="ECO:0007669"/>
    <property type="project" value="InterPro"/>
</dbReference>
<name>A0A9D3T6X0_MEGAT</name>
<keyword evidence="2" id="KW-0472">Membrane</keyword>
<evidence type="ECO:0000313" key="3">
    <source>
        <dbReference type="EMBL" id="KAG7473962.1"/>
    </source>
</evidence>
<gene>
    <name evidence="3" type="ORF">MATL_G00101410</name>
</gene>
<dbReference type="PANTHER" id="PTHR36129:SF3">
    <property type="match status" value="1"/>
</dbReference>
<dbReference type="EMBL" id="JAFDVH010000007">
    <property type="protein sequence ID" value="KAG7473962.1"/>
    <property type="molecule type" value="Genomic_DNA"/>
</dbReference>
<feature type="transmembrane region" description="Helical" evidence="2">
    <location>
        <begin position="12"/>
        <end position="34"/>
    </location>
</feature>
<feature type="region of interest" description="Disordered" evidence="1">
    <location>
        <begin position="349"/>
        <end position="368"/>
    </location>
</feature>
<evidence type="ECO:0000313" key="4">
    <source>
        <dbReference type="Proteomes" id="UP001046870"/>
    </source>
</evidence>
<evidence type="ECO:0000256" key="1">
    <source>
        <dbReference type="SAM" id="MobiDB-lite"/>
    </source>
</evidence>
<dbReference type="InterPro" id="IPR052678">
    <property type="entry name" value="OST-beta_subunit"/>
</dbReference>
<keyword evidence="2" id="KW-1133">Transmembrane helix</keyword>
<dbReference type="GO" id="GO:0022857">
    <property type="term" value="F:transmembrane transporter activity"/>
    <property type="evidence" value="ECO:0007669"/>
    <property type="project" value="InterPro"/>
</dbReference>
<dbReference type="PANTHER" id="PTHR36129">
    <property type="entry name" value="ORGANIC SOLUTE TRANSPORTER SUBUNIT BETA-RELATED"/>
    <property type="match status" value="1"/>
</dbReference>
<proteinExistence type="predicted"/>
<dbReference type="Gene3D" id="2.80.10.50">
    <property type="match status" value="1"/>
</dbReference>
<dbReference type="GO" id="GO:0046982">
    <property type="term" value="F:protein heterodimerization activity"/>
    <property type="evidence" value="ECO:0007669"/>
    <property type="project" value="InterPro"/>
</dbReference>
<comment type="caution">
    <text evidence="3">The sequence shown here is derived from an EMBL/GenBank/DDBJ whole genome shotgun (WGS) entry which is preliminary data.</text>
</comment>
<dbReference type="InterPro" id="IPR035992">
    <property type="entry name" value="Ricin_B-like_lectins"/>
</dbReference>
<sequence length="368" mass="41238">MPPARFWDSNELWTMLYVWTTLCLLLQGACSFVIHNRNHSWCLRDSLENGSLQLEACNLTSDLQRWLWEDGNVLVNVGTGRCLSGWRVKAILTAPCMVAVDKHDSVFLRWRCHGSRLTSHAGPLDMTSNGKVLTRASKKVVNGPGLLGEGGVCSPKTRSNRESGDPDDLQAEDSGDDQQGAAKGAMTEKQRAFLQWYYRPEDQSSWKYAMLAMSFGALLLGSILLVMGLMANRNRKKIARYKAAALAVRMEELQGLARAGQANSTLFHTDSPPKEIQTPVEIPQDSQLNGKAHKDIQIFKDAATERQWQDNKTPQDITIPQEIQTPQDIEIPQEIQIPQDIEIPQEIQTPQDIEIPLEIQTPQDIKIP</sequence>
<reference evidence="3" key="1">
    <citation type="submission" date="2021-01" db="EMBL/GenBank/DDBJ databases">
        <authorList>
            <person name="Zahm M."/>
            <person name="Roques C."/>
            <person name="Cabau C."/>
            <person name="Klopp C."/>
            <person name="Donnadieu C."/>
            <person name="Jouanno E."/>
            <person name="Lampietro C."/>
            <person name="Louis A."/>
            <person name="Herpin A."/>
            <person name="Echchiki A."/>
            <person name="Berthelot C."/>
            <person name="Parey E."/>
            <person name="Roest-Crollius H."/>
            <person name="Braasch I."/>
            <person name="Postlethwait J."/>
            <person name="Bobe J."/>
            <person name="Montfort J."/>
            <person name="Bouchez O."/>
            <person name="Begum T."/>
            <person name="Mejri S."/>
            <person name="Adams A."/>
            <person name="Chen W.-J."/>
            <person name="Guiguen Y."/>
        </authorList>
    </citation>
    <scope>NUCLEOTIDE SEQUENCE</scope>
    <source>
        <strain evidence="3">YG-15Mar2019-1</strain>
        <tissue evidence="3">Brain</tissue>
    </source>
</reference>
<feature type="compositionally biased region" description="Acidic residues" evidence="1">
    <location>
        <begin position="165"/>
        <end position="176"/>
    </location>
</feature>
<organism evidence="3 4">
    <name type="scientific">Megalops atlanticus</name>
    <name type="common">Tarpon</name>
    <name type="synonym">Clupea gigantea</name>
    <dbReference type="NCBI Taxonomy" id="7932"/>
    <lineage>
        <taxon>Eukaryota</taxon>
        <taxon>Metazoa</taxon>
        <taxon>Chordata</taxon>
        <taxon>Craniata</taxon>
        <taxon>Vertebrata</taxon>
        <taxon>Euteleostomi</taxon>
        <taxon>Actinopterygii</taxon>
        <taxon>Neopterygii</taxon>
        <taxon>Teleostei</taxon>
        <taxon>Elopiformes</taxon>
        <taxon>Megalopidae</taxon>
        <taxon>Megalops</taxon>
    </lineage>
</organism>
<keyword evidence="4" id="KW-1185">Reference proteome</keyword>
<keyword evidence="2" id="KW-0812">Transmembrane</keyword>
<dbReference type="Proteomes" id="UP001046870">
    <property type="component" value="Chromosome 7"/>
</dbReference>
<dbReference type="GO" id="GO:0005886">
    <property type="term" value="C:plasma membrane"/>
    <property type="evidence" value="ECO:0007669"/>
    <property type="project" value="InterPro"/>
</dbReference>
<dbReference type="AlphaFoldDB" id="A0A9D3T6X0"/>
<feature type="region of interest" description="Disordered" evidence="1">
    <location>
        <begin position="141"/>
        <end position="184"/>
    </location>
</feature>
<dbReference type="InterPro" id="IPR029387">
    <property type="entry name" value="OSTbeta"/>
</dbReference>
<dbReference type="SUPFAM" id="SSF50370">
    <property type="entry name" value="Ricin B-like lectins"/>
    <property type="match status" value="1"/>
</dbReference>
<dbReference type="OrthoDB" id="8959236at2759"/>
<dbReference type="CDD" id="cd23385">
    <property type="entry name" value="beta-trefoil_Ricin_MRC-like"/>
    <property type="match status" value="1"/>
</dbReference>
<feature type="transmembrane region" description="Helical" evidence="2">
    <location>
        <begin position="208"/>
        <end position="231"/>
    </location>
</feature>
<evidence type="ECO:0008006" key="5">
    <source>
        <dbReference type="Google" id="ProtNLM"/>
    </source>
</evidence>
<dbReference type="PROSITE" id="PS50231">
    <property type="entry name" value="RICIN_B_LECTIN"/>
    <property type="match status" value="1"/>
</dbReference>